<evidence type="ECO:0000313" key="2">
    <source>
        <dbReference type="EMBL" id="CAI5756497.1"/>
    </source>
</evidence>
<dbReference type="OrthoDB" id="4018368at2759"/>
<gene>
    <name evidence="2" type="ORF">CANVERA_P1014</name>
</gene>
<reference evidence="2" key="1">
    <citation type="submission" date="2022-12" db="EMBL/GenBank/DDBJ databases">
        <authorList>
            <person name="Brejova B."/>
        </authorList>
    </citation>
    <scope>NUCLEOTIDE SEQUENCE</scope>
</reference>
<feature type="chain" id="PRO_5040938118" evidence="1">
    <location>
        <begin position="19"/>
        <end position="205"/>
    </location>
</feature>
<proteinExistence type="predicted"/>
<organism evidence="2 3">
    <name type="scientific">Candida verbasci</name>
    <dbReference type="NCBI Taxonomy" id="1227364"/>
    <lineage>
        <taxon>Eukaryota</taxon>
        <taxon>Fungi</taxon>
        <taxon>Dikarya</taxon>
        <taxon>Ascomycota</taxon>
        <taxon>Saccharomycotina</taxon>
        <taxon>Pichiomycetes</taxon>
        <taxon>Debaryomycetaceae</taxon>
        <taxon>Candida/Lodderomyces clade</taxon>
        <taxon>Candida</taxon>
    </lineage>
</organism>
<feature type="signal peptide" evidence="1">
    <location>
        <begin position="1"/>
        <end position="18"/>
    </location>
</feature>
<dbReference type="AlphaFoldDB" id="A0A9W4X8W6"/>
<accession>A0A9W4X8W6</accession>
<dbReference type="EMBL" id="CANTUO010000001">
    <property type="protein sequence ID" value="CAI5756497.1"/>
    <property type="molecule type" value="Genomic_DNA"/>
</dbReference>
<comment type="caution">
    <text evidence="2">The sequence shown here is derived from an EMBL/GenBank/DDBJ whole genome shotgun (WGS) entry which is preliminary data.</text>
</comment>
<dbReference type="Proteomes" id="UP001152885">
    <property type="component" value="Unassembled WGS sequence"/>
</dbReference>
<keyword evidence="1" id="KW-0732">Signal</keyword>
<name>A0A9W4X8W6_9ASCO</name>
<keyword evidence="3" id="KW-1185">Reference proteome</keyword>
<evidence type="ECO:0000256" key="1">
    <source>
        <dbReference type="SAM" id="SignalP"/>
    </source>
</evidence>
<sequence length="205" mass="21350">MKYTSIATLLSIVATSLAKDIELYIKSDNDEVNNKGLGFIHEGAGINYAQVGDAAQNLNYNEETQLITEPVTVNGGAQTLDWPFGIDNGILQISVTINNPPKVTIGDDGSVSFEGSDSLYAKKNINDPYRYSEKSYFVVSENGDGAIPIKLVAKTEGSNNSTNTNNSTTSTTSAASSVSVIEGGAAVVNAGSFAAIAAAAVGLML</sequence>
<evidence type="ECO:0000313" key="3">
    <source>
        <dbReference type="Proteomes" id="UP001152885"/>
    </source>
</evidence>
<protein>
    <submittedName>
        <fullName evidence="2">Uncharacterized protein</fullName>
    </submittedName>
</protein>